<protein>
    <submittedName>
        <fullName evidence="1">Uncharacterized protein</fullName>
    </submittedName>
</protein>
<dbReference type="EMBL" id="SDIL01000076">
    <property type="protein sequence ID" value="RXK37155.1"/>
    <property type="molecule type" value="Genomic_DNA"/>
</dbReference>
<sequence>MFIKPIAESIWWERIFVWPDSHVGKMKEIIVDTTKLLNNDNNNASLFIQMLTTISNVDKGVHLTTLTRPWDEDTMYYRRYEHGKVMVGWMRSEMPMGEVRGNEIAFEETVEIGQGVEGEDTYIEQETWEG</sequence>
<dbReference type="AlphaFoldDB" id="A0A4Q1BHQ9"/>
<name>A0A4Q1BHQ9_TREME</name>
<evidence type="ECO:0000313" key="1">
    <source>
        <dbReference type="EMBL" id="RXK37155.1"/>
    </source>
</evidence>
<organism evidence="1 2">
    <name type="scientific">Tremella mesenterica</name>
    <name type="common">Jelly fungus</name>
    <dbReference type="NCBI Taxonomy" id="5217"/>
    <lineage>
        <taxon>Eukaryota</taxon>
        <taxon>Fungi</taxon>
        <taxon>Dikarya</taxon>
        <taxon>Basidiomycota</taxon>
        <taxon>Agaricomycotina</taxon>
        <taxon>Tremellomycetes</taxon>
        <taxon>Tremellales</taxon>
        <taxon>Tremellaceae</taxon>
        <taxon>Tremella</taxon>
    </lineage>
</organism>
<evidence type="ECO:0000313" key="2">
    <source>
        <dbReference type="Proteomes" id="UP000289152"/>
    </source>
</evidence>
<dbReference type="InParanoid" id="A0A4Q1BHQ9"/>
<keyword evidence="2" id="KW-1185">Reference proteome</keyword>
<accession>A0A4Q1BHQ9</accession>
<reference evidence="1 2" key="1">
    <citation type="submission" date="2016-06" db="EMBL/GenBank/DDBJ databases">
        <title>Evolution of pathogenesis and genome organization in the Tremellales.</title>
        <authorList>
            <person name="Cuomo C."/>
            <person name="Litvintseva A."/>
            <person name="Heitman J."/>
            <person name="Chen Y."/>
            <person name="Sun S."/>
            <person name="Springer D."/>
            <person name="Dromer F."/>
            <person name="Young S."/>
            <person name="Zeng Q."/>
            <person name="Chapman S."/>
            <person name="Gujja S."/>
            <person name="Saif S."/>
            <person name="Birren B."/>
        </authorList>
    </citation>
    <scope>NUCLEOTIDE SEQUENCE [LARGE SCALE GENOMIC DNA]</scope>
    <source>
        <strain evidence="1 2">ATCC 28783</strain>
    </source>
</reference>
<dbReference type="Proteomes" id="UP000289152">
    <property type="component" value="Unassembled WGS sequence"/>
</dbReference>
<gene>
    <name evidence="1" type="ORF">M231_05607</name>
</gene>
<proteinExistence type="predicted"/>
<dbReference type="VEuPathDB" id="FungiDB:TREMEDRAFT_64773"/>
<comment type="caution">
    <text evidence="1">The sequence shown here is derived from an EMBL/GenBank/DDBJ whole genome shotgun (WGS) entry which is preliminary data.</text>
</comment>